<dbReference type="PROSITE" id="PS51706">
    <property type="entry name" value="G_ENGB"/>
    <property type="match status" value="1"/>
</dbReference>
<evidence type="ECO:0000256" key="9">
    <source>
        <dbReference type="ARBA" id="ARBA00023306"/>
    </source>
</evidence>
<keyword evidence="3 10" id="KW-0132">Cell division</keyword>
<comment type="function">
    <text evidence="10">Necessary for normal cell division and for the maintenance of normal septation.</text>
</comment>
<evidence type="ECO:0000256" key="1">
    <source>
        <dbReference type="ARBA" id="ARBA00001946"/>
    </source>
</evidence>
<dbReference type="Proteomes" id="UP000254771">
    <property type="component" value="Unassembled WGS sequence"/>
</dbReference>
<dbReference type="InterPro" id="IPR030393">
    <property type="entry name" value="G_ENGB_dom"/>
</dbReference>
<comment type="cofactor">
    <cofactor evidence="1">
        <name>Mg(2+)</name>
        <dbReference type="ChEBI" id="CHEBI:18420"/>
    </cofactor>
</comment>
<sequence length="203" mass="22874">MNPFYHRAQFLTSAAKLSQSPADTGIEVAFAGRSNAGKSSALNALCQQKSLARTSKTPGRTQLLNFFSLDDNRRLVDLPGYGYAKVAEAVKRQWQGVLADYLAQRQSLRGLILLMDVRHPLKDFDRQMLEWNTHQGLPTHILLTKADKLKRGAANSALLGVRETLKEYPEITVQLFSSPKRQGITEVHHLLDIWFDLDQDETK</sequence>
<proteinExistence type="inferred from homology"/>
<keyword evidence="4" id="KW-0479">Metal-binding</keyword>
<dbReference type="GO" id="GO:0005829">
    <property type="term" value="C:cytosol"/>
    <property type="evidence" value="ECO:0007669"/>
    <property type="project" value="TreeGrafter"/>
</dbReference>
<keyword evidence="5 10" id="KW-0547">Nucleotide-binding</keyword>
<evidence type="ECO:0000256" key="5">
    <source>
        <dbReference type="ARBA" id="ARBA00022741"/>
    </source>
</evidence>
<gene>
    <name evidence="10" type="primary">engB</name>
    <name evidence="12" type="ORF">DIZ78_15030</name>
</gene>
<dbReference type="GO" id="GO:0000917">
    <property type="term" value="P:division septum assembly"/>
    <property type="evidence" value="ECO:0007669"/>
    <property type="project" value="UniProtKB-KW"/>
</dbReference>
<comment type="caution">
    <text evidence="12">The sequence shown here is derived from an EMBL/GenBank/DDBJ whole genome shotgun (WGS) entry which is preliminary data.</text>
</comment>
<dbReference type="PANTHER" id="PTHR11649:SF13">
    <property type="entry name" value="ENGB-TYPE G DOMAIN-CONTAINING PROTEIN"/>
    <property type="match status" value="1"/>
</dbReference>
<evidence type="ECO:0000256" key="2">
    <source>
        <dbReference type="ARBA" id="ARBA00009638"/>
    </source>
</evidence>
<evidence type="ECO:0000256" key="7">
    <source>
        <dbReference type="ARBA" id="ARBA00023134"/>
    </source>
</evidence>
<evidence type="ECO:0000256" key="10">
    <source>
        <dbReference type="HAMAP-Rule" id="MF_00321"/>
    </source>
</evidence>
<dbReference type="Pfam" id="PF01926">
    <property type="entry name" value="MMR_HSR1"/>
    <property type="match status" value="1"/>
</dbReference>
<dbReference type="CDD" id="cd01876">
    <property type="entry name" value="YihA_EngB"/>
    <property type="match status" value="1"/>
</dbReference>
<accession>A0A370DEG9</accession>
<feature type="domain" description="EngB-type G" evidence="11">
    <location>
        <begin position="24"/>
        <end position="197"/>
    </location>
</feature>
<reference evidence="12 13" key="1">
    <citation type="journal article" date="2018" name="ISME J.">
        <title>Endosymbiont genomes yield clues of tubeworm success.</title>
        <authorList>
            <person name="Li Y."/>
            <person name="Liles M.R."/>
            <person name="Halanych K.M."/>
        </authorList>
    </citation>
    <scope>NUCLEOTIDE SEQUENCE [LARGE SCALE GENOMIC DNA]</scope>
    <source>
        <strain evidence="12">A1462</strain>
    </source>
</reference>
<evidence type="ECO:0000259" key="11">
    <source>
        <dbReference type="PROSITE" id="PS51706"/>
    </source>
</evidence>
<organism evidence="12 13">
    <name type="scientific">endosymbiont of Escarpia spicata</name>
    <dbReference type="NCBI Taxonomy" id="2200908"/>
    <lineage>
        <taxon>Bacteria</taxon>
        <taxon>Pseudomonadati</taxon>
        <taxon>Pseudomonadota</taxon>
        <taxon>Gammaproteobacteria</taxon>
        <taxon>sulfur-oxidizing symbionts</taxon>
    </lineage>
</organism>
<dbReference type="GO" id="GO:0046872">
    <property type="term" value="F:metal ion binding"/>
    <property type="evidence" value="ECO:0007669"/>
    <property type="project" value="UniProtKB-KW"/>
</dbReference>
<dbReference type="GO" id="GO:0005525">
    <property type="term" value="F:GTP binding"/>
    <property type="evidence" value="ECO:0007669"/>
    <property type="project" value="UniProtKB-UniRule"/>
</dbReference>
<name>A0A370DEG9_9GAMM</name>
<dbReference type="InterPro" id="IPR027417">
    <property type="entry name" value="P-loop_NTPase"/>
</dbReference>
<dbReference type="HAMAP" id="MF_00321">
    <property type="entry name" value="GTPase_EngB"/>
    <property type="match status" value="1"/>
</dbReference>
<evidence type="ECO:0000313" key="13">
    <source>
        <dbReference type="Proteomes" id="UP000254771"/>
    </source>
</evidence>
<dbReference type="EMBL" id="QFXE01000020">
    <property type="protein sequence ID" value="RDH83308.1"/>
    <property type="molecule type" value="Genomic_DNA"/>
</dbReference>
<keyword evidence="7 10" id="KW-0342">GTP-binding</keyword>
<dbReference type="NCBIfam" id="TIGR03598">
    <property type="entry name" value="GTPase_YsxC"/>
    <property type="match status" value="1"/>
</dbReference>
<evidence type="ECO:0000256" key="3">
    <source>
        <dbReference type="ARBA" id="ARBA00022618"/>
    </source>
</evidence>
<keyword evidence="13" id="KW-1185">Reference proteome</keyword>
<protein>
    <recommendedName>
        <fullName evidence="10">Probable GTP-binding protein EngB</fullName>
    </recommendedName>
</protein>
<dbReference type="InterPro" id="IPR019987">
    <property type="entry name" value="GTP-bd_ribosome_bio_YsxC"/>
</dbReference>
<dbReference type="SUPFAM" id="SSF52540">
    <property type="entry name" value="P-loop containing nucleoside triphosphate hydrolases"/>
    <property type="match status" value="1"/>
</dbReference>
<evidence type="ECO:0000256" key="8">
    <source>
        <dbReference type="ARBA" id="ARBA00023210"/>
    </source>
</evidence>
<dbReference type="PANTHER" id="PTHR11649">
    <property type="entry name" value="MSS1/TRME-RELATED GTP-BINDING PROTEIN"/>
    <property type="match status" value="1"/>
</dbReference>
<dbReference type="AlphaFoldDB" id="A0A370DEG9"/>
<evidence type="ECO:0000256" key="6">
    <source>
        <dbReference type="ARBA" id="ARBA00022842"/>
    </source>
</evidence>
<keyword evidence="9 10" id="KW-0131">Cell cycle</keyword>
<keyword evidence="6" id="KW-0460">Magnesium</keyword>
<keyword evidence="8 10" id="KW-0717">Septation</keyword>
<comment type="similarity">
    <text evidence="2 10">Belongs to the TRAFAC class TrmE-Era-EngA-EngB-Septin-like GTPase superfamily. EngB GTPase family.</text>
</comment>
<dbReference type="Gene3D" id="3.40.50.300">
    <property type="entry name" value="P-loop containing nucleotide triphosphate hydrolases"/>
    <property type="match status" value="1"/>
</dbReference>
<dbReference type="FunFam" id="3.40.50.300:FF:000098">
    <property type="entry name" value="Probable GTP-binding protein EngB"/>
    <property type="match status" value="1"/>
</dbReference>
<dbReference type="InterPro" id="IPR006073">
    <property type="entry name" value="GTP-bd"/>
</dbReference>
<evidence type="ECO:0000313" key="12">
    <source>
        <dbReference type="EMBL" id="RDH83308.1"/>
    </source>
</evidence>
<evidence type="ECO:0000256" key="4">
    <source>
        <dbReference type="ARBA" id="ARBA00022723"/>
    </source>
</evidence>